<dbReference type="SMART" id="SM00359">
    <property type="entry name" value="PUA"/>
    <property type="match status" value="1"/>
</dbReference>
<dbReference type="InterPro" id="IPR001057">
    <property type="entry name" value="Glu/AcGlu_kinase"/>
</dbReference>
<dbReference type="InterPro" id="IPR002478">
    <property type="entry name" value="PUA"/>
</dbReference>
<keyword evidence="10" id="KW-1185">Reference proteome</keyword>
<dbReference type="GO" id="GO:0005524">
    <property type="term" value="F:ATP binding"/>
    <property type="evidence" value="ECO:0007669"/>
    <property type="project" value="UniProtKB-KW"/>
</dbReference>
<dbReference type="GO" id="GO:0004349">
    <property type="term" value="F:glutamate 5-kinase activity"/>
    <property type="evidence" value="ECO:0007669"/>
    <property type="project" value="InterPro"/>
</dbReference>
<evidence type="ECO:0000256" key="5">
    <source>
        <dbReference type="ARBA" id="ARBA00022777"/>
    </source>
</evidence>
<evidence type="ECO:0000313" key="10">
    <source>
        <dbReference type="Proteomes" id="UP000673691"/>
    </source>
</evidence>
<feature type="region of interest" description="Disordered" evidence="7">
    <location>
        <begin position="23"/>
        <end position="42"/>
    </location>
</feature>
<sequence length="343" mass="36599">MTGLLGHRAAGVVIAERLKPAPHCSSGAHRTTRLTPNSILESGSPGSRWRVIRQMSKIQNVRAGTPGGIKACIPGDMVQADYLFLLTDVDCLYTDNPRTCPDAKPIGDVRDLEALRNKVTVATPGSSLGTGGMVTKLIAADLATAAGVTTVITNGSFPRRALAILAAAHPELFQSSVAPTDLNFSSEPESAVPEGCDSQIIGKVTPFGTVQLHTRILAKPHTLVDRTWWVMHGLHDAGALVVDENSVTASVRHRSALFASGVLRVDGQFAANQAVRVYVERKAGTEVERVLVGKGLVNYTSTEIELIKGRDPSEISDLLGYGDAESVIHRENFAIVLRPEDTV</sequence>
<name>A0A8H7ZNT5_9FUNG</name>
<dbReference type="SUPFAM" id="SSF53633">
    <property type="entry name" value="Carbamate kinase-like"/>
    <property type="match status" value="1"/>
</dbReference>
<dbReference type="OrthoDB" id="409889at2759"/>
<dbReference type="InterPro" id="IPR019797">
    <property type="entry name" value="Glutamate_5-kinase_CS"/>
</dbReference>
<evidence type="ECO:0000256" key="6">
    <source>
        <dbReference type="ARBA" id="ARBA00022840"/>
    </source>
</evidence>
<dbReference type="PROSITE" id="PS50890">
    <property type="entry name" value="PUA"/>
    <property type="match status" value="1"/>
</dbReference>
<dbReference type="InterPro" id="IPR036393">
    <property type="entry name" value="AceGlu_kinase-like_sf"/>
</dbReference>
<dbReference type="GO" id="GO:0005829">
    <property type="term" value="C:cytosol"/>
    <property type="evidence" value="ECO:0007669"/>
    <property type="project" value="TreeGrafter"/>
</dbReference>
<dbReference type="Gene3D" id="3.40.1160.10">
    <property type="entry name" value="Acetylglutamate kinase-like"/>
    <property type="match status" value="1"/>
</dbReference>
<dbReference type="Pfam" id="PF01472">
    <property type="entry name" value="PUA"/>
    <property type="match status" value="1"/>
</dbReference>
<keyword evidence="3" id="KW-0808">Transferase</keyword>
<dbReference type="GO" id="GO:0003723">
    <property type="term" value="F:RNA binding"/>
    <property type="evidence" value="ECO:0007669"/>
    <property type="project" value="InterPro"/>
</dbReference>
<accession>A0A8H7ZNT5</accession>
<dbReference type="NCBIfam" id="TIGR01027">
    <property type="entry name" value="proB"/>
    <property type="match status" value="1"/>
</dbReference>
<keyword evidence="2" id="KW-0641">Proline biosynthesis</keyword>
<evidence type="ECO:0000256" key="2">
    <source>
        <dbReference type="ARBA" id="ARBA00022650"/>
    </source>
</evidence>
<feature type="domain" description="PUA" evidence="8">
    <location>
        <begin position="238"/>
        <end position="328"/>
    </location>
</feature>
<gene>
    <name evidence="9" type="ORF">BJ554DRAFT_3209</name>
</gene>
<reference evidence="9 10" key="1">
    <citation type="journal article" name="Sci. Rep.">
        <title>Genome-scale phylogenetic analyses confirm Olpidium as the closest living zoosporic fungus to the non-flagellated, terrestrial fungi.</title>
        <authorList>
            <person name="Chang Y."/>
            <person name="Rochon D."/>
            <person name="Sekimoto S."/>
            <person name="Wang Y."/>
            <person name="Chovatia M."/>
            <person name="Sandor L."/>
            <person name="Salamov A."/>
            <person name="Grigoriev I.V."/>
            <person name="Stajich J.E."/>
            <person name="Spatafora J.W."/>
        </authorList>
    </citation>
    <scope>NUCLEOTIDE SEQUENCE [LARGE SCALE GENOMIC DNA]</scope>
    <source>
        <strain evidence="9">S191</strain>
    </source>
</reference>
<dbReference type="PANTHER" id="PTHR43654">
    <property type="entry name" value="GLUTAMATE 5-KINASE"/>
    <property type="match status" value="1"/>
</dbReference>
<dbReference type="PRINTS" id="PR00474">
    <property type="entry name" value="GLU5KINASE"/>
</dbReference>
<evidence type="ECO:0000256" key="7">
    <source>
        <dbReference type="SAM" id="MobiDB-lite"/>
    </source>
</evidence>
<feature type="compositionally biased region" description="Polar residues" evidence="7">
    <location>
        <begin position="33"/>
        <end position="42"/>
    </location>
</feature>
<proteinExistence type="predicted"/>
<dbReference type="InterPro" id="IPR036974">
    <property type="entry name" value="PUA_sf"/>
</dbReference>
<dbReference type="PANTHER" id="PTHR43654:SF3">
    <property type="entry name" value="GLUTAMATE 5-KINASE"/>
    <property type="match status" value="1"/>
</dbReference>
<keyword evidence="1" id="KW-0028">Amino-acid biosynthesis</keyword>
<dbReference type="Pfam" id="PF00696">
    <property type="entry name" value="AA_kinase"/>
    <property type="match status" value="1"/>
</dbReference>
<dbReference type="AlphaFoldDB" id="A0A8H7ZNT5"/>
<organism evidence="9 10">
    <name type="scientific">Olpidium bornovanus</name>
    <dbReference type="NCBI Taxonomy" id="278681"/>
    <lineage>
        <taxon>Eukaryota</taxon>
        <taxon>Fungi</taxon>
        <taxon>Fungi incertae sedis</taxon>
        <taxon>Olpidiomycota</taxon>
        <taxon>Olpidiomycotina</taxon>
        <taxon>Olpidiomycetes</taxon>
        <taxon>Olpidiales</taxon>
        <taxon>Olpidiaceae</taxon>
        <taxon>Olpidium</taxon>
    </lineage>
</organism>
<dbReference type="EMBL" id="JAEFCI010010945">
    <property type="protein sequence ID" value="KAG5456913.1"/>
    <property type="molecule type" value="Genomic_DNA"/>
</dbReference>
<dbReference type="Proteomes" id="UP000673691">
    <property type="component" value="Unassembled WGS sequence"/>
</dbReference>
<keyword evidence="4" id="KW-0547">Nucleotide-binding</keyword>
<keyword evidence="6" id="KW-0067">ATP-binding</keyword>
<evidence type="ECO:0000256" key="4">
    <source>
        <dbReference type="ARBA" id="ARBA00022741"/>
    </source>
</evidence>
<evidence type="ECO:0000256" key="3">
    <source>
        <dbReference type="ARBA" id="ARBA00022679"/>
    </source>
</evidence>
<dbReference type="CDD" id="cd21157">
    <property type="entry name" value="PUA_G5K"/>
    <property type="match status" value="1"/>
</dbReference>
<dbReference type="InterPro" id="IPR005715">
    <property type="entry name" value="Glu_5kinase/COase_Synthase"/>
</dbReference>
<dbReference type="GO" id="GO:1901607">
    <property type="term" value="P:alpha-amino acid biosynthetic process"/>
    <property type="evidence" value="ECO:0007669"/>
    <property type="project" value="UniProtKB-ARBA"/>
</dbReference>
<evidence type="ECO:0000256" key="1">
    <source>
        <dbReference type="ARBA" id="ARBA00022605"/>
    </source>
</evidence>
<evidence type="ECO:0000313" key="9">
    <source>
        <dbReference type="EMBL" id="KAG5456913.1"/>
    </source>
</evidence>
<keyword evidence="5" id="KW-0418">Kinase</keyword>
<evidence type="ECO:0000259" key="8">
    <source>
        <dbReference type="SMART" id="SM00359"/>
    </source>
</evidence>
<dbReference type="Gene3D" id="2.30.130.10">
    <property type="entry name" value="PUA domain"/>
    <property type="match status" value="1"/>
</dbReference>
<dbReference type="InterPro" id="IPR015947">
    <property type="entry name" value="PUA-like_sf"/>
</dbReference>
<dbReference type="SUPFAM" id="SSF88697">
    <property type="entry name" value="PUA domain-like"/>
    <property type="match status" value="1"/>
</dbReference>
<dbReference type="InterPro" id="IPR001048">
    <property type="entry name" value="Asp/Glu/Uridylate_kinase"/>
</dbReference>
<protein>
    <recommendedName>
        <fullName evidence="8">PUA domain-containing protein</fullName>
    </recommendedName>
</protein>
<comment type="caution">
    <text evidence="9">The sequence shown here is derived from an EMBL/GenBank/DDBJ whole genome shotgun (WGS) entry which is preliminary data.</text>
</comment>
<dbReference type="PROSITE" id="PS00902">
    <property type="entry name" value="GLUTAMATE_5_KINASE"/>
    <property type="match status" value="1"/>
</dbReference>